<dbReference type="Gene3D" id="3.10.450.50">
    <property type="match status" value="1"/>
</dbReference>
<dbReference type="InterPro" id="IPR002075">
    <property type="entry name" value="NTF2_dom"/>
</dbReference>
<dbReference type="PANTHER" id="PTHR12612">
    <property type="entry name" value="NUCLEAR TRANSPORT FACTOR 2"/>
    <property type="match status" value="1"/>
</dbReference>
<gene>
    <name evidence="2" type="ORF">BV898_07999</name>
</gene>
<dbReference type="InterPro" id="IPR032710">
    <property type="entry name" value="NTF2-like_dom_sf"/>
</dbReference>
<comment type="caution">
    <text evidence="2">The sequence shown here is derived from an EMBL/GenBank/DDBJ whole genome shotgun (WGS) entry which is preliminary data.</text>
</comment>
<proteinExistence type="predicted"/>
<organism evidence="2 3">
    <name type="scientific">Hypsibius exemplaris</name>
    <name type="common">Freshwater tardigrade</name>
    <dbReference type="NCBI Taxonomy" id="2072580"/>
    <lineage>
        <taxon>Eukaryota</taxon>
        <taxon>Metazoa</taxon>
        <taxon>Ecdysozoa</taxon>
        <taxon>Tardigrada</taxon>
        <taxon>Eutardigrada</taxon>
        <taxon>Parachela</taxon>
        <taxon>Hypsibioidea</taxon>
        <taxon>Hypsibiidae</taxon>
        <taxon>Hypsibius</taxon>
    </lineage>
</organism>
<dbReference type="PROSITE" id="PS50177">
    <property type="entry name" value="NTF2_DOMAIN"/>
    <property type="match status" value="1"/>
</dbReference>
<dbReference type="EMBL" id="MTYJ01000055">
    <property type="protein sequence ID" value="OQV17868.1"/>
    <property type="molecule type" value="Genomic_DNA"/>
</dbReference>
<dbReference type="Proteomes" id="UP000192578">
    <property type="component" value="Unassembled WGS sequence"/>
</dbReference>
<keyword evidence="3" id="KW-1185">Reference proteome</keyword>
<evidence type="ECO:0000313" key="3">
    <source>
        <dbReference type="Proteomes" id="UP000192578"/>
    </source>
</evidence>
<reference evidence="3" key="1">
    <citation type="submission" date="2017-01" db="EMBL/GenBank/DDBJ databases">
        <title>Comparative genomics of anhydrobiosis in the tardigrade Hypsibius dujardini.</title>
        <authorList>
            <person name="Yoshida Y."/>
            <person name="Koutsovoulos G."/>
            <person name="Laetsch D."/>
            <person name="Stevens L."/>
            <person name="Kumar S."/>
            <person name="Horikawa D."/>
            <person name="Ishino K."/>
            <person name="Komine S."/>
            <person name="Tomita M."/>
            <person name="Blaxter M."/>
            <person name="Arakawa K."/>
        </authorList>
    </citation>
    <scope>NUCLEOTIDE SEQUENCE [LARGE SCALE GENOMIC DNA]</scope>
    <source>
        <strain evidence="3">Z151</strain>
    </source>
</reference>
<evidence type="ECO:0000259" key="1">
    <source>
        <dbReference type="PROSITE" id="PS50177"/>
    </source>
</evidence>
<accession>A0A1W0WRN0</accession>
<dbReference type="OrthoDB" id="25408at2759"/>
<dbReference type="SUPFAM" id="SSF54427">
    <property type="entry name" value="NTF2-like"/>
    <property type="match status" value="1"/>
</dbReference>
<feature type="domain" description="NTF2" evidence="1">
    <location>
        <begin position="20"/>
        <end position="149"/>
    </location>
</feature>
<name>A0A1W0WRN0_HYPEX</name>
<sequence>MTASEAMTAREVAITTTCSTAKEFVDRFFKRLDEERHTVKNMYEETGKCIFNGHCYVGPDNIGKLYENIPKSSTRVVGFDAHQLDDYLGGAPTILITVTGHVRYGKKGDGGGFDANGNATEVKSMDFYETFIITGKSGSWRIQSDNFRFQNCNTDSMLKSDLWNISMQE</sequence>
<dbReference type="InterPro" id="IPR018222">
    <property type="entry name" value="Nuclear_transport_factor_2_euk"/>
</dbReference>
<evidence type="ECO:0000313" key="2">
    <source>
        <dbReference type="EMBL" id="OQV17868.1"/>
    </source>
</evidence>
<protein>
    <recommendedName>
        <fullName evidence="1">NTF2 domain-containing protein</fullName>
    </recommendedName>
</protein>
<dbReference type="GO" id="GO:0006913">
    <property type="term" value="P:nucleocytoplasmic transport"/>
    <property type="evidence" value="ECO:0007669"/>
    <property type="project" value="InterPro"/>
</dbReference>
<dbReference type="Pfam" id="PF02136">
    <property type="entry name" value="NTF2"/>
    <property type="match status" value="1"/>
</dbReference>
<dbReference type="AlphaFoldDB" id="A0A1W0WRN0"/>
<dbReference type="InterPro" id="IPR045875">
    <property type="entry name" value="NTF2"/>
</dbReference>